<dbReference type="Gene3D" id="3.40.50.11190">
    <property type="match status" value="1"/>
</dbReference>
<evidence type="ECO:0000313" key="1">
    <source>
        <dbReference type="EMBL" id="QBF84012.1"/>
    </source>
</evidence>
<dbReference type="RefSeq" id="WP_130601697.1">
    <property type="nucleotide sequence ID" value="NZ_CP036200.1"/>
</dbReference>
<dbReference type="OrthoDB" id="9788924at2"/>
<name>A0A411PKG8_9GAMM</name>
<accession>A0A411PKG8</accession>
<dbReference type="Proteomes" id="UP000291106">
    <property type="component" value="Chromosome"/>
</dbReference>
<evidence type="ECO:0008006" key="3">
    <source>
        <dbReference type="Google" id="ProtNLM"/>
    </source>
</evidence>
<sequence length="201" mass="22863">MANIAFRVNTGQGQGVGHLVRCISLAEALTQVGHQCYFLLSVYEPSIVPFLKDFTHQYLYQGTELKDTELNKLDAVEDAKRTTEAISQIDATWLVVDDYNLDKQWEQLVRSPDVRLLVIDDLCREHHCDALLDVRWRGPDTKDYYQNLVPLKPMCCWGHSMRYWAALIAKLSPQALTADLPFLLALAAAEIAIRAQGLFQR</sequence>
<reference evidence="1 2" key="1">
    <citation type="submission" date="2019-02" db="EMBL/GenBank/DDBJ databases">
        <title>Shewanella sp. D4-2 isolated from Dokdo Island.</title>
        <authorList>
            <person name="Baek K."/>
        </authorList>
    </citation>
    <scope>NUCLEOTIDE SEQUENCE [LARGE SCALE GENOMIC DNA]</scope>
    <source>
        <strain evidence="1 2">D4-2</strain>
    </source>
</reference>
<gene>
    <name evidence="1" type="ORF">EXU30_16030</name>
</gene>
<keyword evidence="2" id="KW-1185">Reference proteome</keyword>
<dbReference type="EMBL" id="CP036200">
    <property type="protein sequence ID" value="QBF84012.1"/>
    <property type="molecule type" value="Genomic_DNA"/>
</dbReference>
<dbReference type="KEGG" id="smai:EXU30_16030"/>
<organism evidence="1 2">
    <name type="scientific">Shewanella maritima</name>
    <dbReference type="NCBI Taxonomy" id="2520507"/>
    <lineage>
        <taxon>Bacteria</taxon>
        <taxon>Pseudomonadati</taxon>
        <taxon>Pseudomonadota</taxon>
        <taxon>Gammaproteobacteria</taxon>
        <taxon>Alteromonadales</taxon>
        <taxon>Shewanellaceae</taxon>
        <taxon>Shewanella</taxon>
    </lineage>
</organism>
<evidence type="ECO:0000313" key="2">
    <source>
        <dbReference type="Proteomes" id="UP000291106"/>
    </source>
</evidence>
<proteinExistence type="predicted"/>
<dbReference type="AlphaFoldDB" id="A0A411PKG8"/>
<protein>
    <recommendedName>
        <fullName evidence="3">UDP-2,4-diacetamido-2,4, 6-trideoxy-beta-L-altropyranose hydrolase</fullName>
    </recommendedName>
</protein>